<gene>
    <name evidence="1" type="ORF">GIL414_LOCUS56768</name>
</gene>
<evidence type="ECO:0000313" key="2">
    <source>
        <dbReference type="Proteomes" id="UP000681720"/>
    </source>
</evidence>
<sequence>MNETITSSQATRAIATVEILAP</sequence>
<dbReference type="EMBL" id="CAJOBJ010204680">
    <property type="protein sequence ID" value="CAF4993349.1"/>
    <property type="molecule type" value="Genomic_DNA"/>
</dbReference>
<name>A0A8S3D8V0_9BILA</name>
<dbReference type="AlphaFoldDB" id="A0A8S3D8V0"/>
<proteinExistence type="predicted"/>
<protein>
    <submittedName>
        <fullName evidence="1">Uncharacterized protein</fullName>
    </submittedName>
</protein>
<comment type="caution">
    <text evidence="1">The sequence shown here is derived from an EMBL/GenBank/DDBJ whole genome shotgun (WGS) entry which is preliminary data.</text>
</comment>
<reference evidence="1" key="1">
    <citation type="submission" date="2021-02" db="EMBL/GenBank/DDBJ databases">
        <authorList>
            <person name="Nowell W R."/>
        </authorList>
    </citation>
    <scope>NUCLEOTIDE SEQUENCE</scope>
</reference>
<feature type="non-terminal residue" evidence="1">
    <location>
        <position position="22"/>
    </location>
</feature>
<organism evidence="1 2">
    <name type="scientific">Rotaria magnacalcarata</name>
    <dbReference type="NCBI Taxonomy" id="392030"/>
    <lineage>
        <taxon>Eukaryota</taxon>
        <taxon>Metazoa</taxon>
        <taxon>Spiralia</taxon>
        <taxon>Gnathifera</taxon>
        <taxon>Rotifera</taxon>
        <taxon>Eurotatoria</taxon>
        <taxon>Bdelloidea</taxon>
        <taxon>Philodinida</taxon>
        <taxon>Philodinidae</taxon>
        <taxon>Rotaria</taxon>
    </lineage>
</organism>
<evidence type="ECO:0000313" key="1">
    <source>
        <dbReference type="EMBL" id="CAF4993349.1"/>
    </source>
</evidence>
<accession>A0A8S3D8V0</accession>
<dbReference type="Proteomes" id="UP000681720">
    <property type="component" value="Unassembled WGS sequence"/>
</dbReference>